<proteinExistence type="predicted"/>
<dbReference type="AlphaFoldDB" id="A0A6P1MA02"/>
<dbReference type="KEGG" id="taer:GT409_14830"/>
<protein>
    <submittedName>
        <fullName evidence="1">Uncharacterized protein</fullName>
    </submittedName>
</protein>
<sequence length="585" mass="62787">MIKKHVWVTIFMVIVGGGLQAQLIDFQMNEGTGTSLSGLSQTGSDSAVFGAVRPAITDGAGNLVFSNTLSTAAGLPLSQVYSNSGLYRIEMRFDSWNMSAALTLANVNWLVQQTGDANVLNLTFRRHDSYGGMLFTVFGGTEGGQNTSTPLDATIPLISAGTGIVVRVDVDIEAGLYDFYWKWDTDSDFRTAGIARSLGGLPSINKMVLSSGNVTWGEGQFIAMDYYTVAYIEPSPYFIEYTMNDSAGTAIGDLKNTGNDHSSYADFVDDDAVTDGNGNLRFENVSVDRWVKHTPLTAISNGVVIVEWRVDSWDLSAATASNAVVSVGVAEGPGVIVDCQFAVISNYVSLGSYATGEGSAGNTLVSLTGTTGVVLRTVLDFDSGLYASYWKYDTDADFTQIVLGSMGNVTVFSRFDLYKLKGDSASWGEGQFVNIDYINVTLTNGIGFGPADFYASWAASYGIAGSVGLLDDPDGDCLDNLSEYALGGDPGNNEDIGIAGDVALTTDSGTNYFEYTYRKRSDAAARGLSYYLEKNLDLVSGLWTNLDYEVMGVGIVDTDFETITNRIVIGSDANMFLRLRIKSDF</sequence>
<evidence type="ECO:0000313" key="2">
    <source>
        <dbReference type="Proteomes" id="UP000464954"/>
    </source>
</evidence>
<dbReference type="RefSeq" id="WP_160629833.1">
    <property type="nucleotide sequence ID" value="NZ_CP047593.1"/>
</dbReference>
<evidence type="ECO:0000313" key="1">
    <source>
        <dbReference type="EMBL" id="QHI70661.1"/>
    </source>
</evidence>
<organism evidence="1 2">
    <name type="scientific">Tichowtungia aerotolerans</name>
    <dbReference type="NCBI Taxonomy" id="2697043"/>
    <lineage>
        <taxon>Bacteria</taxon>
        <taxon>Pseudomonadati</taxon>
        <taxon>Kiritimatiellota</taxon>
        <taxon>Tichowtungiia</taxon>
        <taxon>Tichowtungiales</taxon>
        <taxon>Tichowtungiaceae</taxon>
        <taxon>Tichowtungia</taxon>
    </lineage>
</organism>
<dbReference type="Proteomes" id="UP000464954">
    <property type="component" value="Chromosome"/>
</dbReference>
<name>A0A6P1MA02_9BACT</name>
<gene>
    <name evidence="1" type="ORF">GT409_14830</name>
</gene>
<accession>A0A6P1MA02</accession>
<dbReference type="EMBL" id="CP047593">
    <property type="protein sequence ID" value="QHI70661.1"/>
    <property type="molecule type" value="Genomic_DNA"/>
</dbReference>
<reference evidence="1 2" key="1">
    <citation type="submission" date="2020-01" db="EMBL/GenBank/DDBJ databases">
        <title>Ponticoccus aerotolerans gen. nov., sp. nov., an anaerobic bacterium and proposal of Ponticoccusceae fam. nov., Ponticoccusles ord. nov. and Ponticoccuse classis nov. in the phylum Kiritimatiellaeota.</title>
        <authorList>
            <person name="Zhou L.Y."/>
            <person name="Du Z.J."/>
        </authorList>
    </citation>
    <scope>NUCLEOTIDE SEQUENCE [LARGE SCALE GENOMIC DNA]</scope>
    <source>
        <strain evidence="1 2">S-5007</strain>
    </source>
</reference>
<keyword evidence="2" id="KW-1185">Reference proteome</keyword>